<feature type="region of interest" description="Disordered" evidence="6">
    <location>
        <begin position="229"/>
        <end position="261"/>
    </location>
</feature>
<feature type="domain" description="C2H2-type" evidence="7">
    <location>
        <begin position="394"/>
        <end position="422"/>
    </location>
</feature>
<feature type="compositionally biased region" description="Acidic residues" evidence="6">
    <location>
        <begin position="229"/>
        <end position="242"/>
    </location>
</feature>
<protein>
    <recommendedName>
        <fullName evidence="7">C2H2-type domain-containing protein</fullName>
    </recommendedName>
</protein>
<dbReference type="Proteomes" id="UP001562425">
    <property type="component" value="Unassembled WGS sequence"/>
</dbReference>
<keyword evidence="9" id="KW-1185">Reference proteome</keyword>
<evidence type="ECO:0000256" key="6">
    <source>
        <dbReference type="SAM" id="MobiDB-lite"/>
    </source>
</evidence>
<feature type="domain" description="C2H2-type" evidence="7">
    <location>
        <begin position="607"/>
        <end position="635"/>
    </location>
</feature>
<name>A0ABD1DY03_CULPP</name>
<dbReference type="EMBL" id="JBEHCU010000204">
    <property type="protein sequence ID" value="KAL1404625.1"/>
    <property type="molecule type" value="Genomic_DNA"/>
</dbReference>
<dbReference type="SUPFAM" id="SSF57667">
    <property type="entry name" value="beta-beta-alpha zinc fingers"/>
    <property type="match status" value="4"/>
</dbReference>
<dbReference type="PROSITE" id="PS00028">
    <property type="entry name" value="ZINC_FINGER_C2H2_1"/>
    <property type="match status" value="8"/>
</dbReference>
<dbReference type="InterPro" id="IPR013087">
    <property type="entry name" value="Znf_C2H2_type"/>
</dbReference>
<dbReference type="AlphaFoldDB" id="A0ABD1DY03"/>
<keyword evidence="4" id="KW-0862">Zinc</keyword>
<keyword evidence="3 5" id="KW-0863">Zinc-finger</keyword>
<organism evidence="8 9">
    <name type="scientific">Culex pipiens pipiens</name>
    <name type="common">Northern house mosquito</name>
    <dbReference type="NCBI Taxonomy" id="38569"/>
    <lineage>
        <taxon>Eukaryota</taxon>
        <taxon>Metazoa</taxon>
        <taxon>Ecdysozoa</taxon>
        <taxon>Arthropoda</taxon>
        <taxon>Hexapoda</taxon>
        <taxon>Insecta</taxon>
        <taxon>Pterygota</taxon>
        <taxon>Neoptera</taxon>
        <taxon>Endopterygota</taxon>
        <taxon>Diptera</taxon>
        <taxon>Nematocera</taxon>
        <taxon>Culicoidea</taxon>
        <taxon>Culicidae</taxon>
        <taxon>Culicinae</taxon>
        <taxon>Culicini</taxon>
        <taxon>Culex</taxon>
        <taxon>Culex</taxon>
    </lineage>
</organism>
<keyword evidence="1" id="KW-0479">Metal-binding</keyword>
<dbReference type="PROSITE" id="PS50157">
    <property type="entry name" value="ZINC_FINGER_C2H2_2"/>
    <property type="match status" value="5"/>
</dbReference>
<dbReference type="GO" id="GO:0008270">
    <property type="term" value="F:zinc ion binding"/>
    <property type="evidence" value="ECO:0007669"/>
    <property type="project" value="UniProtKB-KW"/>
</dbReference>
<evidence type="ECO:0000256" key="4">
    <source>
        <dbReference type="ARBA" id="ARBA00022833"/>
    </source>
</evidence>
<dbReference type="PANTHER" id="PTHR24379:SF121">
    <property type="entry name" value="C2H2-TYPE DOMAIN-CONTAINING PROTEIN"/>
    <property type="match status" value="1"/>
</dbReference>
<dbReference type="PANTHER" id="PTHR24379">
    <property type="entry name" value="KRAB AND ZINC FINGER DOMAIN-CONTAINING"/>
    <property type="match status" value="1"/>
</dbReference>
<gene>
    <name evidence="8" type="ORF">pipiens_005292</name>
</gene>
<evidence type="ECO:0000313" key="8">
    <source>
        <dbReference type="EMBL" id="KAL1404625.1"/>
    </source>
</evidence>
<dbReference type="InterPro" id="IPR036236">
    <property type="entry name" value="Znf_C2H2_sf"/>
</dbReference>
<feature type="domain" description="C2H2-type" evidence="7">
    <location>
        <begin position="634"/>
        <end position="661"/>
    </location>
</feature>
<dbReference type="SMART" id="SM00355">
    <property type="entry name" value="ZnF_C2H2"/>
    <property type="match status" value="15"/>
</dbReference>
<dbReference type="Pfam" id="PF00096">
    <property type="entry name" value="zf-C2H2"/>
    <property type="match status" value="4"/>
</dbReference>
<evidence type="ECO:0000256" key="5">
    <source>
        <dbReference type="PROSITE-ProRule" id="PRU00042"/>
    </source>
</evidence>
<evidence type="ECO:0000256" key="1">
    <source>
        <dbReference type="ARBA" id="ARBA00022723"/>
    </source>
</evidence>
<keyword evidence="2" id="KW-0677">Repeat</keyword>
<dbReference type="Gene3D" id="3.30.160.60">
    <property type="entry name" value="Classic Zinc Finger"/>
    <property type="match status" value="6"/>
</dbReference>
<reference evidence="8 9" key="1">
    <citation type="submission" date="2024-05" db="EMBL/GenBank/DDBJ databases">
        <title>Culex pipiens pipiens assembly and annotation.</title>
        <authorList>
            <person name="Alout H."/>
            <person name="Durand T."/>
        </authorList>
    </citation>
    <scope>NUCLEOTIDE SEQUENCE [LARGE SCALE GENOMIC DNA]</scope>
    <source>
        <strain evidence="8">HA-2024</strain>
        <tissue evidence="8">Whole body</tissue>
    </source>
</reference>
<proteinExistence type="predicted"/>
<accession>A0ABD1DY03</accession>
<evidence type="ECO:0000256" key="3">
    <source>
        <dbReference type="ARBA" id="ARBA00022771"/>
    </source>
</evidence>
<evidence type="ECO:0000313" key="9">
    <source>
        <dbReference type="Proteomes" id="UP001562425"/>
    </source>
</evidence>
<evidence type="ECO:0000259" key="7">
    <source>
        <dbReference type="PROSITE" id="PS50157"/>
    </source>
</evidence>
<feature type="domain" description="C2H2-type" evidence="7">
    <location>
        <begin position="698"/>
        <end position="728"/>
    </location>
</feature>
<sequence length="794" mass="92291">MEETGDLQLCRVCAENCRDRPYVSLAEVHGEKSYLEMVAFCGQIELTETYRFCMKCRSAEQTIRLKCSQNKETEDELPDKIVEELIELPDLQQTTAKDCNEILVDLMTPGEDELFDEIIEENHFSDGDSFGDEVEVGNLEEEDALQELPIFDGEPMLIAEDGLGVILTASEQNVEMLDDEQSQERTYHTMVSVFDQYNNETQSNEPTNVDPVLSDPIASEIEQFNFLEVQEDDSTEESEDAPIDQTETVARKQPVGRKRSGNVLPPKAMIVEQADHGDYDVIHYSGVACCGCDQYFKNQEGLLEHCQIVHQLDEVPSDFFCPHCYKSFRGPVLLEKHMHVWASPEIFSCKLCKYNCREESVMERHLESSVIHDKPMPALDKVGQVFDKLPIKGLMCCECYHQFPKDDELQKHYVEIHHPERPKTEADAELDTGHYFCQDCHQIFRNKHKYDLHVKNAKMDFIFCCKHEFCTYQTPNVNFAKFHMRSKDHESLANEQSTSETVDEYKQRRCCFRKCLDVFDSKKALMEHVDQVHRSKQLENEMRRKKSTNVCSICMCNFGTRRALKQHLQPKVKGFICEICQESHVSAFHLKTHFKKVHSSGLRSRDYKCDECPCTFVNAEYLRKHKLKGHDKEHVCSICERKFKNKEGLWTHWRIHNKQTKHECESCKKAGKRYSFRDVKTLNRHFKISEAHNGNRKFECAVEGCTSAYAHKPDLKRHEMTVHKGILPCRCKFCDKGFVRERDLRLHERVHTGAKLYNCKRCNAGFNVYHKYKLHCKEKHGFTVMIDSRPKGGS</sequence>
<feature type="domain" description="C2H2-type" evidence="7">
    <location>
        <begin position="729"/>
        <end position="756"/>
    </location>
</feature>
<comment type="caution">
    <text evidence="8">The sequence shown here is derived from an EMBL/GenBank/DDBJ whole genome shotgun (WGS) entry which is preliminary data.</text>
</comment>
<evidence type="ECO:0000256" key="2">
    <source>
        <dbReference type="ARBA" id="ARBA00022737"/>
    </source>
</evidence>